<keyword evidence="6" id="KW-0521">NADP</keyword>
<dbReference type="SUPFAM" id="SSF51905">
    <property type="entry name" value="FAD/NAD(P)-binding domain"/>
    <property type="match status" value="1"/>
</dbReference>
<evidence type="ECO:0000256" key="2">
    <source>
        <dbReference type="ARBA" id="ARBA00004814"/>
    </source>
</evidence>
<dbReference type="Gene3D" id="3.50.50.60">
    <property type="entry name" value="FAD/NAD(P)-binding domain"/>
    <property type="match status" value="1"/>
</dbReference>
<evidence type="ECO:0000256" key="7">
    <source>
        <dbReference type="ARBA" id="ARBA00023002"/>
    </source>
</evidence>
<evidence type="ECO:0000256" key="10">
    <source>
        <dbReference type="ARBA" id="ARBA00039148"/>
    </source>
</evidence>
<evidence type="ECO:0000256" key="1">
    <source>
        <dbReference type="ARBA" id="ARBA00001974"/>
    </source>
</evidence>
<protein>
    <recommendedName>
        <fullName evidence="10">indole-3-pyruvate monooxygenase</fullName>
        <ecNumber evidence="10">1.14.13.168</ecNumber>
    </recommendedName>
</protein>
<dbReference type="PANTHER" id="PTHR43539:SF77">
    <property type="entry name" value="DISULFIDE OXIDOREDUCTASE_MONOOXYGENASE_OXIDOREDUCTASE"/>
    <property type="match status" value="1"/>
</dbReference>
<dbReference type="PANTHER" id="PTHR43539">
    <property type="entry name" value="FLAVIN-BINDING MONOOXYGENASE-LIKE PROTEIN (AFU_ORTHOLOGUE AFUA_4G09220)"/>
    <property type="match status" value="1"/>
</dbReference>
<comment type="cofactor">
    <cofactor evidence="1">
        <name>FAD</name>
        <dbReference type="ChEBI" id="CHEBI:57692"/>
    </cofactor>
</comment>
<keyword evidence="4" id="KW-0285">Flavoprotein</keyword>
<evidence type="ECO:0000313" key="12">
    <source>
        <dbReference type="Proteomes" id="UP000827889"/>
    </source>
</evidence>
<evidence type="ECO:0000256" key="4">
    <source>
        <dbReference type="ARBA" id="ARBA00022630"/>
    </source>
</evidence>
<dbReference type="InterPro" id="IPR050982">
    <property type="entry name" value="Auxin_biosynth/cation_transpt"/>
</dbReference>
<dbReference type="InterPro" id="IPR036188">
    <property type="entry name" value="FAD/NAD-bd_sf"/>
</dbReference>
<dbReference type="PRINTS" id="PR00469">
    <property type="entry name" value="PNDRDTASEII"/>
</dbReference>
<reference evidence="13" key="1">
    <citation type="submission" date="2025-08" db="UniProtKB">
        <authorList>
            <consortium name="RefSeq"/>
        </authorList>
    </citation>
    <scope>IDENTIFICATION</scope>
    <source>
        <tissue evidence="13">Leaf</tissue>
    </source>
</reference>
<keyword evidence="8 13" id="KW-0503">Monooxygenase</keyword>
<sequence length="246" mass="27997">MEEVVVLIVGAGPSGLAVSNCLSHLSIRNIVLKREDYCVSLWRKRSYDRLNLHLAREFCSLPYMPHVSSSSTFMSRKSFLEYIDSYISRFGIEPRYCRFVEEGSYLENERKWRVEARNTSTQEKEVYMVQFLVVATGENGQGFIPELPGLDGFEGKIIHSSEYKSGKDYENKVVLVVGCGDSGMEISYDLSNFGAHTSIVIRNPLHELNKEMVYVGMLLSNVPMTVADPVMTFLRKLWYGDLTSED</sequence>
<dbReference type="PRINTS" id="PR00368">
    <property type="entry name" value="FADPNR"/>
</dbReference>
<comment type="catalytic activity">
    <reaction evidence="11">
        <text>indole-3-pyruvate + NADPH + O2 + H(+) = (indol-3-yl)acetate + CO2 + NADP(+) + H2O</text>
        <dbReference type="Rhea" id="RHEA:34331"/>
        <dbReference type="ChEBI" id="CHEBI:15377"/>
        <dbReference type="ChEBI" id="CHEBI:15378"/>
        <dbReference type="ChEBI" id="CHEBI:15379"/>
        <dbReference type="ChEBI" id="CHEBI:16526"/>
        <dbReference type="ChEBI" id="CHEBI:17640"/>
        <dbReference type="ChEBI" id="CHEBI:30854"/>
        <dbReference type="ChEBI" id="CHEBI:57783"/>
        <dbReference type="ChEBI" id="CHEBI:58349"/>
        <dbReference type="EC" id="1.14.13.168"/>
    </reaction>
</comment>
<keyword evidence="5" id="KW-0274">FAD</keyword>
<organism evidence="12 13">
    <name type="scientific">Rhodamnia argentea</name>
    <dbReference type="NCBI Taxonomy" id="178133"/>
    <lineage>
        <taxon>Eukaryota</taxon>
        <taxon>Viridiplantae</taxon>
        <taxon>Streptophyta</taxon>
        <taxon>Embryophyta</taxon>
        <taxon>Tracheophyta</taxon>
        <taxon>Spermatophyta</taxon>
        <taxon>Magnoliopsida</taxon>
        <taxon>eudicotyledons</taxon>
        <taxon>Gunneridae</taxon>
        <taxon>Pentapetalae</taxon>
        <taxon>rosids</taxon>
        <taxon>malvids</taxon>
        <taxon>Myrtales</taxon>
        <taxon>Myrtaceae</taxon>
        <taxon>Myrtoideae</taxon>
        <taxon>Myrteae</taxon>
        <taxon>Australasian group</taxon>
        <taxon>Rhodamnia</taxon>
    </lineage>
</organism>
<dbReference type="RefSeq" id="XP_048138613.1">
    <property type="nucleotide sequence ID" value="XM_048282656.1"/>
</dbReference>
<dbReference type="Pfam" id="PF13738">
    <property type="entry name" value="Pyr_redox_3"/>
    <property type="match status" value="1"/>
</dbReference>
<name>A0ABM3HPT9_9MYRT</name>
<evidence type="ECO:0000256" key="3">
    <source>
        <dbReference type="ARBA" id="ARBA00009183"/>
    </source>
</evidence>
<comment type="pathway">
    <text evidence="2">Plant hormone metabolism; auxin biosynthesis.</text>
</comment>
<comment type="similarity">
    <text evidence="3">Belongs to the FMO family.</text>
</comment>
<proteinExistence type="inferred from homology"/>
<evidence type="ECO:0000256" key="5">
    <source>
        <dbReference type="ARBA" id="ARBA00022827"/>
    </source>
</evidence>
<evidence type="ECO:0000256" key="8">
    <source>
        <dbReference type="ARBA" id="ARBA00023033"/>
    </source>
</evidence>
<dbReference type="EC" id="1.14.13.168" evidence="10"/>
<keyword evidence="12" id="KW-1185">Reference proteome</keyword>
<evidence type="ECO:0000313" key="13">
    <source>
        <dbReference type="RefSeq" id="XP_048138613.1"/>
    </source>
</evidence>
<dbReference type="GeneID" id="115742581"/>
<keyword evidence="7" id="KW-0560">Oxidoreductase</keyword>
<keyword evidence="9" id="KW-0073">Auxin biosynthesis</keyword>
<gene>
    <name evidence="13" type="primary">LOC115742581</name>
</gene>
<dbReference type="GO" id="GO:0004497">
    <property type="term" value="F:monooxygenase activity"/>
    <property type="evidence" value="ECO:0007669"/>
    <property type="project" value="UniProtKB-KW"/>
</dbReference>
<evidence type="ECO:0000256" key="11">
    <source>
        <dbReference type="ARBA" id="ARBA00047707"/>
    </source>
</evidence>
<dbReference type="Proteomes" id="UP000827889">
    <property type="component" value="Chromosome 7"/>
</dbReference>
<accession>A0ABM3HPT9</accession>
<evidence type="ECO:0000256" key="6">
    <source>
        <dbReference type="ARBA" id="ARBA00022857"/>
    </source>
</evidence>
<evidence type="ECO:0000256" key="9">
    <source>
        <dbReference type="ARBA" id="ARBA00023070"/>
    </source>
</evidence>